<gene>
    <name evidence="7" type="ORF">QS713_08075</name>
</gene>
<keyword evidence="3" id="KW-0378">Hydrolase</keyword>
<comment type="similarity">
    <text evidence="1">Belongs to the peptidase C40 family.</text>
</comment>
<dbReference type="InterPro" id="IPR051202">
    <property type="entry name" value="Peptidase_C40"/>
</dbReference>
<evidence type="ECO:0000256" key="2">
    <source>
        <dbReference type="ARBA" id="ARBA00022670"/>
    </source>
</evidence>
<evidence type="ECO:0000259" key="6">
    <source>
        <dbReference type="PROSITE" id="PS51935"/>
    </source>
</evidence>
<evidence type="ECO:0000256" key="5">
    <source>
        <dbReference type="SAM" id="MobiDB-lite"/>
    </source>
</evidence>
<dbReference type="PANTHER" id="PTHR47053:SF1">
    <property type="entry name" value="MUREIN DD-ENDOPEPTIDASE MEPH-RELATED"/>
    <property type="match status" value="1"/>
</dbReference>
<evidence type="ECO:0000256" key="1">
    <source>
        <dbReference type="ARBA" id="ARBA00007074"/>
    </source>
</evidence>
<dbReference type="Pfam" id="PF00877">
    <property type="entry name" value="NLPC_P60"/>
    <property type="match status" value="1"/>
</dbReference>
<comment type="caution">
    <text evidence="7">The sequence shown here is derived from an EMBL/GenBank/DDBJ whole genome shotgun (WGS) entry which is preliminary data.</text>
</comment>
<dbReference type="PANTHER" id="PTHR47053">
    <property type="entry name" value="MUREIN DD-ENDOPEPTIDASE MEPH-RELATED"/>
    <property type="match status" value="1"/>
</dbReference>
<dbReference type="InterPro" id="IPR000064">
    <property type="entry name" value="NLP_P60_dom"/>
</dbReference>
<evidence type="ECO:0000256" key="4">
    <source>
        <dbReference type="ARBA" id="ARBA00022807"/>
    </source>
</evidence>
<keyword evidence="2" id="KW-0645">Protease</keyword>
<dbReference type="Gene3D" id="3.90.1720.10">
    <property type="entry name" value="endopeptidase domain like (from Nostoc punctiforme)"/>
    <property type="match status" value="1"/>
</dbReference>
<dbReference type="RefSeq" id="WP_313274296.1">
    <property type="nucleotide sequence ID" value="NZ_JASXSX010000004.1"/>
</dbReference>
<dbReference type="InterPro" id="IPR038765">
    <property type="entry name" value="Papain-like_cys_pep_sf"/>
</dbReference>
<organism evidence="7 8">
    <name type="scientific">Gleimia hominis</name>
    <dbReference type="NCBI Taxonomy" id="595468"/>
    <lineage>
        <taxon>Bacteria</taxon>
        <taxon>Bacillati</taxon>
        <taxon>Actinomycetota</taxon>
        <taxon>Actinomycetes</taxon>
        <taxon>Actinomycetales</taxon>
        <taxon>Actinomycetaceae</taxon>
        <taxon>Gleimia</taxon>
    </lineage>
</organism>
<dbReference type="EMBL" id="JASXSX010000004">
    <property type="protein sequence ID" value="MDT3768011.1"/>
    <property type="molecule type" value="Genomic_DNA"/>
</dbReference>
<dbReference type="SUPFAM" id="SSF54001">
    <property type="entry name" value="Cysteine proteinases"/>
    <property type="match status" value="1"/>
</dbReference>
<name>A0ABU3ICA4_9ACTO</name>
<accession>A0ABU3ICA4</accession>
<dbReference type="PROSITE" id="PS51935">
    <property type="entry name" value="NLPC_P60"/>
    <property type="match status" value="1"/>
</dbReference>
<sequence>MAKNVYKARHRRACRPVTPLTNAKLGQRSAAVVSATGMAITAVGTGVAYATPDTNLDLGKKPLANVTIDRAVAPSVNPAVVAPKDVSWTVSDELAVEVQTPQVTTEAAEDALAGRTTAADRAQRTDADADADVAGAEHTAAPASTAGGAVGIAMQYVGSPYVWAGESPAGFDCSGLVKYVFAQLGYNLPHSSGGIGQMGTKVSAAEAKPGDIVYYPYGHVAIYAGNGMVVEALNPGMGVQYGPVMGAYHEFVRL</sequence>
<keyword evidence="8" id="KW-1185">Reference proteome</keyword>
<evidence type="ECO:0000313" key="8">
    <source>
        <dbReference type="Proteomes" id="UP001247542"/>
    </source>
</evidence>
<protein>
    <submittedName>
        <fullName evidence="7">NlpC/P60 family protein</fullName>
    </submittedName>
</protein>
<dbReference type="Proteomes" id="UP001247542">
    <property type="component" value="Unassembled WGS sequence"/>
</dbReference>
<keyword evidence="4" id="KW-0788">Thiol protease</keyword>
<proteinExistence type="inferred from homology"/>
<feature type="domain" description="NlpC/P60" evidence="6">
    <location>
        <begin position="143"/>
        <end position="254"/>
    </location>
</feature>
<evidence type="ECO:0000256" key="3">
    <source>
        <dbReference type="ARBA" id="ARBA00022801"/>
    </source>
</evidence>
<reference evidence="7 8" key="1">
    <citation type="submission" date="2023-06" db="EMBL/GenBank/DDBJ databases">
        <title>Draft genome sequence of Gleimia hominis type strain CCUG 57540T.</title>
        <authorList>
            <person name="Salva-Serra F."/>
            <person name="Cardew S."/>
            <person name="Jensie Markopoulos S."/>
            <person name="Ohlen M."/>
            <person name="Inganas E."/>
            <person name="Svensson-Stadler L."/>
            <person name="Moore E.R.B."/>
        </authorList>
    </citation>
    <scope>NUCLEOTIDE SEQUENCE [LARGE SCALE GENOMIC DNA]</scope>
    <source>
        <strain evidence="7 8">CCUG 57540</strain>
    </source>
</reference>
<evidence type="ECO:0000313" key="7">
    <source>
        <dbReference type="EMBL" id="MDT3768011.1"/>
    </source>
</evidence>
<feature type="region of interest" description="Disordered" evidence="5">
    <location>
        <begin position="105"/>
        <end position="129"/>
    </location>
</feature>